<evidence type="ECO:0000256" key="1">
    <source>
        <dbReference type="SAM" id="Phobius"/>
    </source>
</evidence>
<dbReference type="EMBL" id="JAEHOD010000016">
    <property type="protein sequence ID" value="KAG2448678.1"/>
    <property type="molecule type" value="Genomic_DNA"/>
</dbReference>
<feature type="transmembrane region" description="Helical" evidence="1">
    <location>
        <begin position="170"/>
        <end position="191"/>
    </location>
</feature>
<keyword evidence="1" id="KW-0472">Membrane</keyword>
<gene>
    <name evidence="2" type="ORF">HYH02_006035</name>
</gene>
<comment type="caution">
    <text evidence="2">The sequence shown here is derived from an EMBL/GenBank/DDBJ whole genome shotgun (WGS) entry which is preliminary data.</text>
</comment>
<proteinExistence type="predicted"/>
<protein>
    <submittedName>
        <fullName evidence="2">Uncharacterized protein</fullName>
    </submittedName>
</protein>
<dbReference type="AlphaFoldDB" id="A0A835WJ98"/>
<reference evidence="2" key="1">
    <citation type="journal article" date="2020" name="bioRxiv">
        <title>Comparative genomics of Chlamydomonas.</title>
        <authorList>
            <person name="Craig R.J."/>
            <person name="Hasan A.R."/>
            <person name="Ness R.W."/>
            <person name="Keightley P.D."/>
        </authorList>
    </citation>
    <scope>NUCLEOTIDE SEQUENCE</scope>
    <source>
        <strain evidence="2">CCAP 11/173</strain>
    </source>
</reference>
<evidence type="ECO:0000313" key="3">
    <source>
        <dbReference type="Proteomes" id="UP000613740"/>
    </source>
</evidence>
<dbReference type="Proteomes" id="UP000613740">
    <property type="component" value="Unassembled WGS sequence"/>
</dbReference>
<sequence>MAPKGGGAIPAAGSDLRQRKAPRIPVGLALKEHKESKEPYWAVVAMQAMPSGGISILFPYSEVWQKPRKGSVAFTFVDELKASAPDLAGFTVHVTREWMESCFVSPTWEEMLASPVRVMGATVGIMTGLLPPEGVPVNVSGKGRRRASAAAAVKGAGPEGFSAVAILRQVLPMMLLNAAIVVVVWLLAKWVEKRMEAERGRSS</sequence>
<keyword evidence="1" id="KW-0812">Transmembrane</keyword>
<accession>A0A835WJ98</accession>
<keyword evidence="1" id="KW-1133">Transmembrane helix</keyword>
<name>A0A835WJ98_9CHLO</name>
<keyword evidence="3" id="KW-1185">Reference proteome</keyword>
<evidence type="ECO:0000313" key="2">
    <source>
        <dbReference type="EMBL" id="KAG2448678.1"/>
    </source>
</evidence>
<dbReference type="OrthoDB" id="532041at2759"/>
<organism evidence="2 3">
    <name type="scientific">Chlamydomonas schloesseri</name>
    <dbReference type="NCBI Taxonomy" id="2026947"/>
    <lineage>
        <taxon>Eukaryota</taxon>
        <taxon>Viridiplantae</taxon>
        <taxon>Chlorophyta</taxon>
        <taxon>core chlorophytes</taxon>
        <taxon>Chlorophyceae</taxon>
        <taxon>CS clade</taxon>
        <taxon>Chlamydomonadales</taxon>
        <taxon>Chlamydomonadaceae</taxon>
        <taxon>Chlamydomonas</taxon>
    </lineage>
</organism>